<feature type="non-terminal residue" evidence="2">
    <location>
        <position position="238"/>
    </location>
</feature>
<feature type="compositionally biased region" description="Polar residues" evidence="1">
    <location>
        <begin position="195"/>
        <end position="204"/>
    </location>
</feature>
<dbReference type="Proteomes" id="UP000779574">
    <property type="component" value="Unassembled WGS sequence"/>
</dbReference>
<reference evidence="2" key="1">
    <citation type="journal article" date="2021" name="J Fungi (Basel)">
        <title>Virulence traits and population genomics of the black yeast Aureobasidium melanogenum.</title>
        <authorList>
            <person name="Cernosa A."/>
            <person name="Sun X."/>
            <person name="Gostincar C."/>
            <person name="Fang C."/>
            <person name="Gunde-Cimerman N."/>
            <person name="Song Z."/>
        </authorList>
    </citation>
    <scope>NUCLEOTIDE SEQUENCE</scope>
    <source>
        <strain evidence="2">EXF-9911</strain>
    </source>
</reference>
<organism evidence="2 3">
    <name type="scientific">Aureobasidium melanogenum</name>
    <name type="common">Aureobasidium pullulans var. melanogenum</name>
    <dbReference type="NCBI Taxonomy" id="46634"/>
    <lineage>
        <taxon>Eukaryota</taxon>
        <taxon>Fungi</taxon>
        <taxon>Dikarya</taxon>
        <taxon>Ascomycota</taxon>
        <taxon>Pezizomycotina</taxon>
        <taxon>Dothideomycetes</taxon>
        <taxon>Dothideomycetidae</taxon>
        <taxon>Dothideales</taxon>
        <taxon>Saccotheciaceae</taxon>
        <taxon>Aureobasidium</taxon>
    </lineage>
</organism>
<evidence type="ECO:0000256" key="1">
    <source>
        <dbReference type="SAM" id="MobiDB-lite"/>
    </source>
</evidence>
<accession>A0A9P8EUE3</accession>
<name>A0A9P8EUE3_AURME</name>
<feature type="region of interest" description="Disordered" evidence="1">
    <location>
        <begin position="1"/>
        <end position="20"/>
    </location>
</feature>
<dbReference type="OrthoDB" id="3932522at2759"/>
<protein>
    <submittedName>
        <fullName evidence="2">Uncharacterized protein</fullName>
    </submittedName>
</protein>
<evidence type="ECO:0000313" key="2">
    <source>
        <dbReference type="EMBL" id="KAG9699238.1"/>
    </source>
</evidence>
<reference evidence="2" key="2">
    <citation type="submission" date="2021-08" db="EMBL/GenBank/DDBJ databases">
        <authorList>
            <person name="Gostincar C."/>
            <person name="Sun X."/>
            <person name="Song Z."/>
            <person name="Gunde-Cimerman N."/>
        </authorList>
    </citation>
    <scope>NUCLEOTIDE SEQUENCE</scope>
    <source>
        <strain evidence="2">EXF-9911</strain>
    </source>
</reference>
<dbReference type="AlphaFoldDB" id="A0A9P8EUE3"/>
<comment type="caution">
    <text evidence="2">The sequence shown here is derived from an EMBL/GenBank/DDBJ whole genome shotgun (WGS) entry which is preliminary data.</text>
</comment>
<feature type="region of interest" description="Disordered" evidence="1">
    <location>
        <begin position="185"/>
        <end position="221"/>
    </location>
</feature>
<dbReference type="EMBL" id="JAHFXF010000037">
    <property type="protein sequence ID" value="KAG9699238.1"/>
    <property type="molecule type" value="Genomic_DNA"/>
</dbReference>
<gene>
    <name evidence="2" type="ORF">KCU76_g1643</name>
</gene>
<sequence>MPPLEIPTNNHNDGEKSKRFGHRAPTFPTWLEFYLTDGMCDCAVAILLNLTPNEVQELKSCIRHHLRSRTVTIPLADIYYPKFGPPAARKRLCQKGGLQLGWHLSPSKTSALVRSPVAFAVSLEFPHLFKEPASLEEYRREWIPNADKCFNIVPHHFRRDILARLIEICADEMKQNKDLRTAATDFRPYTPKPASHSNTNNPSVNKRPRTDPPQTDLANSLKRDHGSLEYFMVIPNSV</sequence>
<evidence type="ECO:0000313" key="3">
    <source>
        <dbReference type="Proteomes" id="UP000779574"/>
    </source>
</evidence>
<proteinExistence type="predicted"/>